<sequence length="178" mass="19308">MSEINLVPEEAKKTEDFDKVRSKIVIASVALLALTAIVAIVTLAFFGYFVSIRKDLISRVEEASATVNKYKSTEELLVVTKDKAARANDLINSRVDFLNFYGTLVEIIPQRVSFNNISVGLDVVTFKGKAASSAEVAGLVSALLSEKGSAIVSNVLVNSLVADQTREYTFDISAELNN</sequence>
<keyword evidence="1" id="KW-0472">Membrane</keyword>
<keyword evidence="1" id="KW-1133">Transmembrane helix</keyword>
<dbReference type="EMBL" id="MFBD01000048">
    <property type="protein sequence ID" value="OGD87429.1"/>
    <property type="molecule type" value="Genomic_DNA"/>
</dbReference>
<evidence type="ECO:0000313" key="2">
    <source>
        <dbReference type="EMBL" id="OGD87429.1"/>
    </source>
</evidence>
<keyword evidence="1" id="KW-0812">Transmembrane</keyword>
<proteinExistence type="predicted"/>
<accession>A0A1F5G6G0</accession>
<dbReference type="Pfam" id="PF05137">
    <property type="entry name" value="PilN"/>
    <property type="match status" value="1"/>
</dbReference>
<dbReference type="Proteomes" id="UP000177369">
    <property type="component" value="Unassembled WGS sequence"/>
</dbReference>
<evidence type="ECO:0000256" key="1">
    <source>
        <dbReference type="SAM" id="Phobius"/>
    </source>
</evidence>
<dbReference type="InterPro" id="IPR007813">
    <property type="entry name" value="PilN"/>
</dbReference>
<protein>
    <recommendedName>
        <fullName evidence="4">PilN domain-containing protein</fullName>
    </recommendedName>
</protein>
<feature type="transmembrane region" description="Helical" evidence="1">
    <location>
        <begin position="24"/>
        <end position="50"/>
    </location>
</feature>
<dbReference type="AlphaFoldDB" id="A0A1F5G6G0"/>
<reference evidence="2 3" key="1">
    <citation type="journal article" date="2016" name="Nat. Commun.">
        <title>Thousands of microbial genomes shed light on interconnected biogeochemical processes in an aquifer system.</title>
        <authorList>
            <person name="Anantharaman K."/>
            <person name="Brown C.T."/>
            <person name="Hug L.A."/>
            <person name="Sharon I."/>
            <person name="Castelle C.J."/>
            <person name="Probst A.J."/>
            <person name="Thomas B.C."/>
            <person name="Singh A."/>
            <person name="Wilkins M.J."/>
            <person name="Karaoz U."/>
            <person name="Brodie E.L."/>
            <person name="Williams K.H."/>
            <person name="Hubbard S.S."/>
            <person name="Banfield J.F."/>
        </authorList>
    </citation>
    <scope>NUCLEOTIDE SEQUENCE [LARGE SCALE GENOMIC DNA]</scope>
</reference>
<gene>
    <name evidence="2" type="ORF">A3D04_00020</name>
</gene>
<organism evidence="2 3">
    <name type="scientific">Candidatus Curtissbacteria bacterium RIFCSPHIGHO2_02_FULL_40_16b</name>
    <dbReference type="NCBI Taxonomy" id="1797714"/>
    <lineage>
        <taxon>Bacteria</taxon>
        <taxon>Candidatus Curtissiibacteriota</taxon>
    </lineage>
</organism>
<name>A0A1F5G6G0_9BACT</name>
<comment type="caution">
    <text evidence="2">The sequence shown here is derived from an EMBL/GenBank/DDBJ whole genome shotgun (WGS) entry which is preliminary data.</text>
</comment>
<dbReference type="STRING" id="1797714.A3D04_00020"/>
<evidence type="ECO:0008006" key="4">
    <source>
        <dbReference type="Google" id="ProtNLM"/>
    </source>
</evidence>
<evidence type="ECO:0000313" key="3">
    <source>
        <dbReference type="Proteomes" id="UP000177369"/>
    </source>
</evidence>